<proteinExistence type="predicted"/>
<keyword evidence="1" id="KW-1133">Transmembrane helix</keyword>
<protein>
    <submittedName>
        <fullName evidence="2">Putative secreted protein</fullName>
    </submittedName>
</protein>
<reference evidence="2" key="1">
    <citation type="submission" date="2018-01" db="EMBL/GenBank/DDBJ databases">
        <title>An insight into the sialome of Amazonian anophelines.</title>
        <authorList>
            <person name="Ribeiro J.M."/>
            <person name="Scarpassa V."/>
            <person name="Calvo E."/>
        </authorList>
    </citation>
    <scope>NUCLEOTIDE SEQUENCE</scope>
</reference>
<dbReference type="EMBL" id="GGFL01008340">
    <property type="protein sequence ID" value="MBW72518.1"/>
    <property type="molecule type" value="Transcribed_RNA"/>
</dbReference>
<keyword evidence="1" id="KW-0472">Membrane</keyword>
<evidence type="ECO:0000313" key="2">
    <source>
        <dbReference type="EMBL" id="MBW72518.1"/>
    </source>
</evidence>
<keyword evidence="1" id="KW-0812">Transmembrane</keyword>
<sequence>MFSSDLLPDTLIAPSQSYLLVVFLFVTSFPLRLQSRLLHSRRRSPVRPVVFTRRRRRCRVGHYPRCTIRKSLSRTSPHVKFLVG</sequence>
<evidence type="ECO:0000256" key="1">
    <source>
        <dbReference type="SAM" id="Phobius"/>
    </source>
</evidence>
<accession>A0A2M4D5Z4</accession>
<organism evidence="2">
    <name type="scientific">Anopheles darlingi</name>
    <name type="common">Mosquito</name>
    <dbReference type="NCBI Taxonomy" id="43151"/>
    <lineage>
        <taxon>Eukaryota</taxon>
        <taxon>Metazoa</taxon>
        <taxon>Ecdysozoa</taxon>
        <taxon>Arthropoda</taxon>
        <taxon>Hexapoda</taxon>
        <taxon>Insecta</taxon>
        <taxon>Pterygota</taxon>
        <taxon>Neoptera</taxon>
        <taxon>Endopterygota</taxon>
        <taxon>Diptera</taxon>
        <taxon>Nematocera</taxon>
        <taxon>Culicoidea</taxon>
        <taxon>Culicidae</taxon>
        <taxon>Anophelinae</taxon>
        <taxon>Anopheles</taxon>
    </lineage>
</organism>
<feature type="transmembrane region" description="Helical" evidence="1">
    <location>
        <begin position="12"/>
        <end position="33"/>
    </location>
</feature>
<dbReference type="AlphaFoldDB" id="A0A2M4D5Z4"/>
<name>A0A2M4D5Z4_ANODA</name>